<comment type="caution">
    <text evidence="1">Lacks conserved residue(s) required for the propagation of feature annotation.</text>
</comment>
<dbReference type="RefSeq" id="WP_193983652.1">
    <property type="nucleotide sequence ID" value="NZ_CP063656.1"/>
</dbReference>
<feature type="domain" description="HIT" evidence="2">
    <location>
        <begin position="41"/>
        <end position="110"/>
    </location>
</feature>
<gene>
    <name evidence="3" type="ORF">INQ41_08595</name>
</gene>
<dbReference type="InterPro" id="IPR026026">
    <property type="entry name" value="HIT_Hint"/>
</dbReference>
<dbReference type="GO" id="GO:0003824">
    <property type="term" value="F:catalytic activity"/>
    <property type="evidence" value="ECO:0007669"/>
    <property type="project" value="InterPro"/>
</dbReference>
<dbReference type="Gene3D" id="3.30.428.10">
    <property type="entry name" value="HIT-like"/>
    <property type="match status" value="1"/>
</dbReference>
<keyword evidence="4" id="KW-1185">Reference proteome</keyword>
<name>A0A7S6UEF0_9GAMM</name>
<dbReference type="SUPFAM" id="SSF54197">
    <property type="entry name" value="HIT-like"/>
    <property type="match status" value="1"/>
</dbReference>
<dbReference type="Proteomes" id="UP000594059">
    <property type="component" value="Chromosome"/>
</dbReference>
<dbReference type="InterPro" id="IPR036265">
    <property type="entry name" value="HIT-like_sf"/>
</dbReference>
<evidence type="ECO:0000313" key="3">
    <source>
        <dbReference type="EMBL" id="QOW18750.1"/>
    </source>
</evidence>
<dbReference type="KEGG" id="lcic:INQ41_08595"/>
<dbReference type="AlphaFoldDB" id="A0A7S6UEF0"/>
<evidence type="ECO:0000313" key="4">
    <source>
        <dbReference type="Proteomes" id="UP000594059"/>
    </source>
</evidence>
<evidence type="ECO:0000256" key="1">
    <source>
        <dbReference type="PROSITE-ProRule" id="PRU00464"/>
    </source>
</evidence>
<reference evidence="3 4" key="1">
    <citation type="submission" date="2020-10" db="EMBL/GenBank/DDBJ databases">
        <title>complete genome sequencing of Lysobacter sp. H21R20.</title>
        <authorList>
            <person name="Bae J.-W."/>
            <person name="Lee S.-Y."/>
        </authorList>
    </citation>
    <scope>NUCLEOTIDE SEQUENCE [LARGE SCALE GENOMIC DNA]</scope>
    <source>
        <strain evidence="3 4">H21R20</strain>
    </source>
</reference>
<proteinExistence type="predicted"/>
<evidence type="ECO:0000259" key="2">
    <source>
        <dbReference type="PROSITE" id="PS51084"/>
    </source>
</evidence>
<organism evidence="3 4">
    <name type="scientific">Novilysobacter ciconiae</name>
    <dbReference type="NCBI Taxonomy" id="2781022"/>
    <lineage>
        <taxon>Bacteria</taxon>
        <taxon>Pseudomonadati</taxon>
        <taxon>Pseudomonadota</taxon>
        <taxon>Gammaproteobacteria</taxon>
        <taxon>Lysobacterales</taxon>
        <taxon>Lysobacteraceae</taxon>
        <taxon>Novilysobacter</taxon>
    </lineage>
</organism>
<dbReference type="PROSITE" id="PS51084">
    <property type="entry name" value="HIT_2"/>
    <property type="match status" value="1"/>
</dbReference>
<dbReference type="EMBL" id="CP063656">
    <property type="protein sequence ID" value="QOW18750.1"/>
    <property type="molecule type" value="Genomic_DNA"/>
</dbReference>
<protein>
    <submittedName>
        <fullName evidence="3">HIT family protein</fullName>
    </submittedName>
</protein>
<dbReference type="PIRSF" id="PIRSF000714">
    <property type="entry name" value="HIT"/>
    <property type="match status" value="1"/>
</dbReference>
<dbReference type="InterPro" id="IPR011146">
    <property type="entry name" value="HIT-like"/>
</dbReference>
<dbReference type="Pfam" id="PF01230">
    <property type="entry name" value="HIT"/>
    <property type="match status" value="1"/>
</dbReference>
<sequence>MRPPRDLGWRLDPRLADDTHPVTNLELSELRLMDDANHPWLILVPRIEHAVEWIDLDAEQQAALTREIDRCSRALRTAFQPHKLNVAALGNQVEQLHIHVIARYREDIAWPRPVWGSATALRYKPELLIKRIELLQAALAD</sequence>
<accession>A0A7S6UEF0</accession>